<organism evidence="2 3">
    <name type="scientific">Actinocatenispora sera</name>
    <dbReference type="NCBI Taxonomy" id="390989"/>
    <lineage>
        <taxon>Bacteria</taxon>
        <taxon>Bacillati</taxon>
        <taxon>Actinomycetota</taxon>
        <taxon>Actinomycetes</taxon>
        <taxon>Micromonosporales</taxon>
        <taxon>Micromonosporaceae</taxon>
        <taxon>Actinocatenispora</taxon>
    </lineage>
</organism>
<keyword evidence="3" id="KW-1185">Reference proteome</keyword>
<evidence type="ECO:0000313" key="2">
    <source>
        <dbReference type="EMBL" id="BCJ32033.1"/>
    </source>
</evidence>
<feature type="compositionally biased region" description="Low complexity" evidence="1">
    <location>
        <begin position="96"/>
        <end position="105"/>
    </location>
</feature>
<protein>
    <submittedName>
        <fullName evidence="2">Uncharacterized protein</fullName>
    </submittedName>
</protein>
<gene>
    <name evidence="2" type="ORF">Asera_61410</name>
</gene>
<dbReference type="EMBL" id="AP023354">
    <property type="protein sequence ID" value="BCJ32033.1"/>
    <property type="molecule type" value="Genomic_DNA"/>
</dbReference>
<accession>A0A810L9S8</accession>
<dbReference type="KEGG" id="aser:Asera_61410"/>
<evidence type="ECO:0000256" key="1">
    <source>
        <dbReference type="SAM" id="MobiDB-lite"/>
    </source>
</evidence>
<sequence>MGGRRRFGHAPGPAPLSLRDWTLKARSRRARKGGPPNPESHRDQRPASGLLTTDRTQWPGGSGQAGGLLVAGWSLPRRGTRGTPRSPDGPPGGAAPGTAEQAAAGRGMAMTGWLPAHIVRKG</sequence>
<dbReference type="AlphaFoldDB" id="A0A810L9S8"/>
<dbReference type="Proteomes" id="UP000680750">
    <property type="component" value="Chromosome"/>
</dbReference>
<reference evidence="2" key="1">
    <citation type="submission" date="2020-08" db="EMBL/GenBank/DDBJ databases">
        <title>Whole genome shotgun sequence of Actinocatenispora sera NBRC 101916.</title>
        <authorList>
            <person name="Komaki H."/>
            <person name="Tamura T."/>
        </authorList>
    </citation>
    <scope>NUCLEOTIDE SEQUENCE</scope>
    <source>
        <strain evidence="2">NBRC 101916</strain>
    </source>
</reference>
<evidence type="ECO:0000313" key="3">
    <source>
        <dbReference type="Proteomes" id="UP000680750"/>
    </source>
</evidence>
<feature type="region of interest" description="Disordered" evidence="1">
    <location>
        <begin position="1"/>
        <end position="108"/>
    </location>
</feature>
<proteinExistence type="predicted"/>
<name>A0A810L9S8_9ACTN</name>